<gene>
    <name evidence="3" type="ORF">DW322_21235</name>
</gene>
<proteinExistence type="predicted"/>
<feature type="region of interest" description="Disordered" evidence="1">
    <location>
        <begin position="134"/>
        <end position="161"/>
    </location>
</feature>
<dbReference type="EMBL" id="QRCM01000001">
    <property type="protein sequence ID" value="TXG92224.1"/>
    <property type="molecule type" value="Genomic_DNA"/>
</dbReference>
<feature type="transmembrane region" description="Helical" evidence="2">
    <location>
        <begin position="111"/>
        <end position="129"/>
    </location>
</feature>
<dbReference type="InterPro" id="IPR021235">
    <property type="entry name" value="DUF2637"/>
</dbReference>
<dbReference type="Pfam" id="PF10935">
    <property type="entry name" value="DUF2637"/>
    <property type="match status" value="1"/>
</dbReference>
<dbReference type="AlphaFoldDB" id="A0A6P2CHH6"/>
<evidence type="ECO:0000313" key="3">
    <source>
        <dbReference type="EMBL" id="TXG92224.1"/>
    </source>
</evidence>
<comment type="caution">
    <text evidence="3">The sequence shown here is derived from an EMBL/GenBank/DDBJ whole genome shotgun (WGS) entry which is preliminary data.</text>
</comment>
<dbReference type="RefSeq" id="WP_010836912.1">
    <property type="nucleotide sequence ID" value="NZ_QRCM01000001.1"/>
</dbReference>
<evidence type="ECO:0000256" key="1">
    <source>
        <dbReference type="SAM" id="MobiDB-lite"/>
    </source>
</evidence>
<protein>
    <submittedName>
        <fullName evidence="3">DUF2637 domain-containing protein</fullName>
    </submittedName>
</protein>
<feature type="transmembrane region" description="Helical" evidence="2">
    <location>
        <begin position="80"/>
        <end position="99"/>
    </location>
</feature>
<keyword evidence="2" id="KW-1133">Transmembrane helix</keyword>
<accession>A0A6P2CHH6</accession>
<feature type="transmembrane region" description="Helical" evidence="2">
    <location>
        <begin position="47"/>
        <end position="68"/>
    </location>
</feature>
<feature type="transmembrane region" description="Helical" evidence="2">
    <location>
        <begin position="18"/>
        <end position="35"/>
    </location>
</feature>
<keyword evidence="2" id="KW-0472">Membrane</keyword>
<evidence type="ECO:0000313" key="4">
    <source>
        <dbReference type="Proteomes" id="UP000471120"/>
    </source>
</evidence>
<dbReference type="Proteomes" id="UP000471120">
    <property type="component" value="Unassembled WGS sequence"/>
</dbReference>
<organism evidence="3 4">
    <name type="scientific">Rhodococcus rhodnii</name>
    <dbReference type="NCBI Taxonomy" id="38312"/>
    <lineage>
        <taxon>Bacteria</taxon>
        <taxon>Bacillati</taxon>
        <taxon>Actinomycetota</taxon>
        <taxon>Actinomycetes</taxon>
        <taxon>Mycobacteriales</taxon>
        <taxon>Nocardiaceae</taxon>
        <taxon>Rhodococcus</taxon>
    </lineage>
</organism>
<sequence>MSAAPSGGARFGRRLDVAAPYAIAAIGFILSYAKLAELAERAGYGTVTAHLWPLAVDGLAIVATRGVLTLTTPSARRYAWVMLGAGTSVSVIAAITAGMLPPGPLPPAATAAVYVVPPLCLLVAPHLAVKMHDQARRDTGTTDVAPTRTEPATSRRATPPAAVAHAATDISPATPDVAAAKPEDECDTVPIPGVAPATPKLTSIPNAQVTNGATAATEETRQRVIAMKTANPALSFRAIARACDTSDKNVGRWWKAHQESRCDKVALSAAPVGATSDRQTA</sequence>
<keyword evidence="2" id="KW-0812">Transmembrane</keyword>
<name>A0A6P2CHH6_9NOCA</name>
<reference evidence="3 4" key="1">
    <citation type="submission" date="2018-07" db="EMBL/GenBank/DDBJ databases">
        <title>Genome sequence of Rhodococcus rhodnii ATCC 35071 from Rhodnius prolixus.</title>
        <authorList>
            <person name="Patel V."/>
            <person name="Vogel K.J."/>
        </authorList>
    </citation>
    <scope>NUCLEOTIDE SEQUENCE [LARGE SCALE GENOMIC DNA]</scope>
    <source>
        <strain evidence="3 4">ATCC 35071</strain>
    </source>
</reference>
<evidence type="ECO:0000256" key="2">
    <source>
        <dbReference type="SAM" id="Phobius"/>
    </source>
</evidence>
<feature type="compositionally biased region" description="Low complexity" evidence="1">
    <location>
        <begin position="145"/>
        <end position="161"/>
    </location>
</feature>